<dbReference type="SUPFAM" id="SSF55729">
    <property type="entry name" value="Acyl-CoA N-acyltransferases (Nat)"/>
    <property type="match status" value="1"/>
</dbReference>
<sequence length="305" mass="33748">MTSVLKGGFGSPNGAPLAHTNPGTEFVNTVCPLKNALDNYDSTKPCSKQSINVPQHFCDAMAIREDVFGEQGVPLEAEYDEDDARSWHWVAYASVATHTTTPPKTLRRSDSGNTPADDARRASATATRVPVATIRLIPPPHGQNKYVQQHQTDKHPDADPPSEEAESTHPAEPYIKLGRLAVLAPYRGLGLAKLLINTALDFATANPDLIYRPPSPTALEMAQILGNNREKEITWNGLVMVHAQAALKSMWEKHGFHEELVDDDGEFEIRAEPHWIEEGIEHVGMWKRLVVEKRKRLSLSSLESI</sequence>
<dbReference type="GO" id="GO:0006048">
    <property type="term" value="P:UDP-N-acetylglucosamine biosynthetic process"/>
    <property type="evidence" value="ECO:0007669"/>
    <property type="project" value="UniProtKB-UniPathway"/>
</dbReference>
<organism evidence="3 4">
    <name type="scientific">Decorospora gaudefroyi</name>
    <dbReference type="NCBI Taxonomy" id="184978"/>
    <lineage>
        <taxon>Eukaryota</taxon>
        <taxon>Fungi</taxon>
        <taxon>Dikarya</taxon>
        <taxon>Ascomycota</taxon>
        <taxon>Pezizomycotina</taxon>
        <taxon>Dothideomycetes</taxon>
        <taxon>Pleosporomycetidae</taxon>
        <taxon>Pleosporales</taxon>
        <taxon>Pleosporineae</taxon>
        <taxon>Pleosporaceae</taxon>
        <taxon>Decorospora</taxon>
    </lineage>
</organism>
<reference evidence="3" key="1">
    <citation type="submission" date="2020-01" db="EMBL/GenBank/DDBJ databases">
        <authorList>
            <consortium name="DOE Joint Genome Institute"/>
            <person name="Haridas S."/>
            <person name="Albert R."/>
            <person name="Binder M."/>
            <person name="Bloem J."/>
            <person name="Labutti K."/>
            <person name="Salamov A."/>
            <person name="Andreopoulos B."/>
            <person name="Baker S.E."/>
            <person name="Barry K."/>
            <person name="Bills G."/>
            <person name="Bluhm B.H."/>
            <person name="Cannon C."/>
            <person name="Castanera R."/>
            <person name="Culley D.E."/>
            <person name="Daum C."/>
            <person name="Ezra D."/>
            <person name="Gonzalez J.B."/>
            <person name="Henrissat B."/>
            <person name="Kuo A."/>
            <person name="Liang C."/>
            <person name="Lipzen A."/>
            <person name="Lutzoni F."/>
            <person name="Magnuson J."/>
            <person name="Mondo S."/>
            <person name="Nolan M."/>
            <person name="Ohm R."/>
            <person name="Pangilinan J."/>
            <person name="Park H.-J."/>
            <person name="Ramirez L."/>
            <person name="Alfaro M."/>
            <person name="Sun H."/>
            <person name="Tritt A."/>
            <person name="Yoshinaga Y."/>
            <person name="Zwiers L.-H."/>
            <person name="Turgeon B.G."/>
            <person name="Goodwin S.B."/>
            <person name="Spatafora J.W."/>
            <person name="Crous P.W."/>
            <person name="Grigoriev I.V."/>
        </authorList>
    </citation>
    <scope>NUCLEOTIDE SEQUENCE</scope>
    <source>
        <strain evidence="3">P77</strain>
    </source>
</reference>
<keyword evidence="4" id="KW-1185">Reference proteome</keyword>
<protein>
    <recommendedName>
        <fullName evidence="2">N-acetyltransferase domain-containing protein</fullName>
    </recommendedName>
</protein>
<dbReference type="OrthoDB" id="329272at2759"/>
<dbReference type="CDD" id="cd04301">
    <property type="entry name" value="NAT_SF"/>
    <property type="match status" value="1"/>
</dbReference>
<feature type="compositionally biased region" description="Low complexity" evidence="1">
    <location>
        <begin position="122"/>
        <end position="133"/>
    </location>
</feature>
<dbReference type="AlphaFoldDB" id="A0A6A5KP11"/>
<evidence type="ECO:0000313" key="3">
    <source>
        <dbReference type="EMBL" id="KAF1837439.1"/>
    </source>
</evidence>
<dbReference type="EMBL" id="ML975262">
    <property type="protein sequence ID" value="KAF1837439.1"/>
    <property type="molecule type" value="Genomic_DNA"/>
</dbReference>
<dbReference type="GO" id="GO:0016747">
    <property type="term" value="F:acyltransferase activity, transferring groups other than amino-acyl groups"/>
    <property type="evidence" value="ECO:0007669"/>
    <property type="project" value="InterPro"/>
</dbReference>
<dbReference type="InterPro" id="IPR016181">
    <property type="entry name" value="Acyl_CoA_acyltransferase"/>
</dbReference>
<proteinExistence type="predicted"/>
<feature type="region of interest" description="Disordered" evidence="1">
    <location>
        <begin position="99"/>
        <end position="171"/>
    </location>
</feature>
<dbReference type="Gene3D" id="3.40.630.30">
    <property type="match status" value="1"/>
</dbReference>
<dbReference type="UniPathway" id="UPA00113">
    <property type="reaction ID" value="UER00529"/>
</dbReference>
<evidence type="ECO:0000259" key="2">
    <source>
        <dbReference type="Pfam" id="PF00583"/>
    </source>
</evidence>
<dbReference type="Pfam" id="PF00583">
    <property type="entry name" value="Acetyltransf_1"/>
    <property type="match status" value="1"/>
</dbReference>
<feature type="domain" description="N-acetyltransferase" evidence="2">
    <location>
        <begin position="157"/>
        <end position="205"/>
    </location>
</feature>
<evidence type="ECO:0000313" key="4">
    <source>
        <dbReference type="Proteomes" id="UP000800040"/>
    </source>
</evidence>
<gene>
    <name evidence="3" type="ORF">BDW02DRAFT_491384</name>
</gene>
<dbReference type="Proteomes" id="UP000800040">
    <property type="component" value="Unassembled WGS sequence"/>
</dbReference>
<dbReference type="InterPro" id="IPR000182">
    <property type="entry name" value="GNAT_dom"/>
</dbReference>
<evidence type="ECO:0000256" key="1">
    <source>
        <dbReference type="SAM" id="MobiDB-lite"/>
    </source>
</evidence>
<accession>A0A6A5KP11</accession>
<name>A0A6A5KP11_9PLEO</name>